<feature type="region of interest" description="Disordered" evidence="5">
    <location>
        <begin position="89"/>
        <end position="112"/>
    </location>
</feature>
<evidence type="ECO:0000256" key="3">
    <source>
        <dbReference type="ARBA" id="ARBA00023155"/>
    </source>
</evidence>
<evidence type="ECO:0000256" key="2">
    <source>
        <dbReference type="ARBA" id="ARBA00023125"/>
    </source>
</evidence>
<dbReference type="InterPro" id="IPR009057">
    <property type="entry name" value="Homeodomain-like_sf"/>
</dbReference>
<feature type="domain" description="KN homeodomain" evidence="6">
    <location>
        <begin position="127"/>
        <end position="166"/>
    </location>
</feature>
<dbReference type="Gene3D" id="1.10.10.60">
    <property type="entry name" value="Homeodomain-like"/>
    <property type="match status" value="1"/>
</dbReference>
<dbReference type="Pfam" id="PF05920">
    <property type="entry name" value="Homeobox_KN"/>
    <property type="match status" value="1"/>
</dbReference>
<dbReference type="Proteomes" id="UP000887540">
    <property type="component" value="Unplaced"/>
</dbReference>
<keyword evidence="4" id="KW-0539">Nucleus</keyword>
<dbReference type="GO" id="GO:0006355">
    <property type="term" value="P:regulation of DNA-templated transcription"/>
    <property type="evidence" value="ECO:0007669"/>
    <property type="project" value="InterPro"/>
</dbReference>
<comment type="subcellular location">
    <subcellularLocation>
        <location evidence="1">Nucleus</location>
    </subcellularLocation>
</comment>
<evidence type="ECO:0000256" key="1">
    <source>
        <dbReference type="ARBA" id="ARBA00004123"/>
    </source>
</evidence>
<feature type="region of interest" description="Disordered" evidence="5">
    <location>
        <begin position="170"/>
        <end position="233"/>
    </location>
</feature>
<evidence type="ECO:0000313" key="8">
    <source>
        <dbReference type="WBParaSite" id="ACRNAN_scaffold8821.g22438.t1"/>
    </source>
</evidence>
<evidence type="ECO:0000259" key="6">
    <source>
        <dbReference type="Pfam" id="PF05920"/>
    </source>
</evidence>
<accession>A0A914EMP1</accession>
<sequence length="298" mass="33849">MVATFITTNPPEISPKTQSTNPRKLGREENFESEAKKSKLIENVHENENMEVDEEINRRVKKISITPSETDDDEAMLVAAEILEAAKLKTSSTLSSTSTNGTPNSNGTSNRLDKPILESQKRQFLEWMRENGNNLYPSRQDKEMLAVHLKASYIQVTRLLANHRRRQLKYKRLKGSTDSSPQENKENSLNLEEPTEEMQIPQSPSNLSIHSNSSIYQTPMNSRKRSHLPSTDIEAERERKIDETIMDIWNKVTSGKNEENTSKNPSEANSKELSKCVIGDAQVTHNDNPCHLPEVCKF</sequence>
<feature type="compositionally biased region" description="Polar residues" evidence="5">
    <location>
        <begin position="176"/>
        <end position="190"/>
    </location>
</feature>
<organism evidence="7 8">
    <name type="scientific">Acrobeloides nanus</name>
    <dbReference type="NCBI Taxonomy" id="290746"/>
    <lineage>
        <taxon>Eukaryota</taxon>
        <taxon>Metazoa</taxon>
        <taxon>Ecdysozoa</taxon>
        <taxon>Nematoda</taxon>
        <taxon>Chromadorea</taxon>
        <taxon>Rhabditida</taxon>
        <taxon>Tylenchina</taxon>
        <taxon>Cephalobomorpha</taxon>
        <taxon>Cephaloboidea</taxon>
        <taxon>Cephalobidae</taxon>
        <taxon>Acrobeloides</taxon>
    </lineage>
</organism>
<keyword evidence="7" id="KW-1185">Reference proteome</keyword>
<feature type="compositionally biased region" description="Low complexity" evidence="5">
    <location>
        <begin position="203"/>
        <end position="215"/>
    </location>
</feature>
<evidence type="ECO:0000256" key="4">
    <source>
        <dbReference type="ARBA" id="ARBA00023242"/>
    </source>
</evidence>
<reference evidence="8" key="1">
    <citation type="submission" date="2022-11" db="UniProtKB">
        <authorList>
            <consortium name="WormBaseParasite"/>
        </authorList>
    </citation>
    <scope>IDENTIFICATION</scope>
</reference>
<dbReference type="InterPro" id="IPR008422">
    <property type="entry name" value="KN_HD"/>
</dbReference>
<protein>
    <submittedName>
        <fullName evidence="8">Homeobox KN domain-containing protein</fullName>
    </submittedName>
</protein>
<feature type="region of interest" description="Disordered" evidence="5">
    <location>
        <begin position="1"/>
        <end position="37"/>
    </location>
</feature>
<feature type="compositionally biased region" description="Low complexity" evidence="5">
    <location>
        <begin position="90"/>
        <end position="110"/>
    </location>
</feature>
<dbReference type="GO" id="GO:0003677">
    <property type="term" value="F:DNA binding"/>
    <property type="evidence" value="ECO:0007669"/>
    <property type="project" value="UniProtKB-KW"/>
</dbReference>
<name>A0A914EMP1_9BILA</name>
<keyword evidence="2" id="KW-0238">DNA-binding</keyword>
<feature type="compositionally biased region" description="Polar residues" evidence="5">
    <location>
        <begin position="1"/>
        <end position="22"/>
    </location>
</feature>
<dbReference type="WBParaSite" id="ACRNAN_scaffold8821.g22438.t1">
    <property type="protein sequence ID" value="ACRNAN_scaffold8821.g22438.t1"/>
    <property type="gene ID" value="ACRNAN_scaffold8821.g22438"/>
</dbReference>
<keyword evidence="3" id="KW-0371">Homeobox</keyword>
<dbReference type="AlphaFoldDB" id="A0A914EMP1"/>
<dbReference type="SUPFAM" id="SSF46689">
    <property type="entry name" value="Homeodomain-like"/>
    <property type="match status" value="1"/>
</dbReference>
<proteinExistence type="predicted"/>
<feature type="compositionally biased region" description="Basic and acidic residues" evidence="5">
    <location>
        <begin position="25"/>
        <end position="37"/>
    </location>
</feature>
<evidence type="ECO:0000256" key="5">
    <source>
        <dbReference type="SAM" id="MobiDB-lite"/>
    </source>
</evidence>
<dbReference type="GO" id="GO:0005634">
    <property type="term" value="C:nucleus"/>
    <property type="evidence" value="ECO:0007669"/>
    <property type="project" value="UniProtKB-SubCell"/>
</dbReference>
<evidence type="ECO:0000313" key="7">
    <source>
        <dbReference type="Proteomes" id="UP000887540"/>
    </source>
</evidence>